<dbReference type="GO" id="GO:0070403">
    <property type="term" value="F:NAD+ binding"/>
    <property type="evidence" value="ECO:0007669"/>
    <property type="project" value="InterPro"/>
</dbReference>
<feature type="domain" description="3-hydroxyacyl-CoA dehydrogenase NAD binding" evidence="3">
    <location>
        <begin position="1"/>
        <end position="42"/>
    </location>
</feature>
<keyword evidence="1" id="KW-0560">Oxidoreductase</keyword>
<dbReference type="AlphaFoldDB" id="A0A915CVR5"/>
<evidence type="ECO:0000313" key="5">
    <source>
        <dbReference type="WBParaSite" id="jg12878"/>
    </source>
</evidence>
<dbReference type="SUPFAM" id="SSF51735">
    <property type="entry name" value="NAD(P)-binding Rossmann-fold domains"/>
    <property type="match status" value="1"/>
</dbReference>
<dbReference type="Gene3D" id="1.10.1040.10">
    <property type="entry name" value="N-(1-d-carboxylethyl)-l-norvaline Dehydrogenase, domain 2"/>
    <property type="match status" value="2"/>
</dbReference>
<evidence type="ECO:0000259" key="3">
    <source>
        <dbReference type="Pfam" id="PF02737"/>
    </source>
</evidence>
<dbReference type="Proteomes" id="UP000887574">
    <property type="component" value="Unplaced"/>
</dbReference>
<dbReference type="Gene3D" id="3.40.50.720">
    <property type="entry name" value="NAD(P)-binding Rossmann-like Domain"/>
    <property type="match status" value="1"/>
</dbReference>
<dbReference type="GO" id="GO:0006635">
    <property type="term" value="P:fatty acid beta-oxidation"/>
    <property type="evidence" value="ECO:0007669"/>
    <property type="project" value="UniProtKB-ARBA"/>
</dbReference>
<dbReference type="Pfam" id="PF02737">
    <property type="entry name" value="3HCDH_N"/>
    <property type="match status" value="1"/>
</dbReference>
<dbReference type="InterPro" id="IPR013328">
    <property type="entry name" value="6PGD_dom2"/>
</dbReference>
<evidence type="ECO:0000256" key="1">
    <source>
        <dbReference type="ARBA" id="ARBA00023002"/>
    </source>
</evidence>
<dbReference type="InterPro" id="IPR006108">
    <property type="entry name" value="3HC_DH_C"/>
</dbReference>
<dbReference type="WBParaSite" id="jg12878">
    <property type="protein sequence ID" value="jg12878"/>
    <property type="gene ID" value="jg12878"/>
</dbReference>
<dbReference type="InterPro" id="IPR008927">
    <property type="entry name" value="6-PGluconate_DH-like_C_sf"/>
</dbReference>
<dbReference type="SUPFAM" id="SSF48179">
    <property type="entry name" value="6-phosphogluconate dehydrogenase C-terminal domain-like"/>
    <property type="match status" value="2"/>
</dbReference>
<proteinExistence type="predicted"/>
<dbReference type="PANTHER" id="PTHR43612:SF3">
    <property type="entry name" value="TRIFUNCTIONAL ENZYME SUBUNIT ALPHA, MITOCHONDRIAL"/>
    <property type="match status" value="1"/>
</dbReference>
<dbReference type="InterPro" id="IPR006176">
    <property type="entry name" value="3-OHacyl-CoA_DH_NAD-bd"/>
</dbReference>
<dbReference type="InterPro" id="IPR036291">
    <property type="entry name" value="NAD(P)-bd_dom_sf"/>
</dbReference>
<feature type="domain" description="3-hydroxyacyl-CoA dehydrogenase C-terminal" evidence="2">
    <location>
        <begin position="48"/>
        <end position="143"/>
    </location>
</feature>
<evidence type="ECO:0000259" key="2">
    <source>
        <dbReference type="Pfam" id="PF00725"/>
    </source>
</evidence>
<reference evidence="5" key="1">
    <citation type="submission" date="2022-11" db="UniProtKB">
        <authorList>
            <consortium name="WormBaseParasite"/>
        </authorList>
    </citation>
    <scope>IDENTIFICATION</scope>
</reference>
<sequence length="250" mass="27338">MSLKHKIIQKLEQHVPEHCIIASNTSALPIKEIASVSKNPELVKDCPGFFTVRCLSPMMSEIIRLLQEGVDPFELDKLTKAYGFPVGAATLSDEVGLDVGEHVSAFLGKALGPRVQGGSSELLSELVKAGHKGRKTDSGIYKYSTVKGKTKKSLPRGSSTSCCFSLVNEALMCLQEDIIASPSDGDIASVFGLGFPPFWGGPFRFVDLYGAQKLVANMERYCDAYKVEQFQPCQLLIDHAKTGKKFYKKN</sequence>
<dbReference type="GO" id="GO:0016507">
    <property type="term" value="C:mitochondrial fatty acid beta-oxidation multienzyme complex"/>
    <property type="evidence" value="ECO:0007669"/>
    <property type="project" value="TreeGrafter"/>
</dbReference>
<protein>
    <submittedName>
        <fullName evidence="5">Uncharacterized protein</fullName>
    </submittedName>
</protein>
<keyword evidence="4" id="KW-1185">Reference proteome</keyword>
<dbReference type="PANTHER" id="PTHR43612">
    <property type="entry name" value="TRIFUNCTIONAL ENZYME SUBUNIT ALPHA"/>
    <property type="match status" value="1"/>
</dbReference>
<dbReference type="GO" id="GO:0004300">
    <property type="term" value="F:enoyl-CoA hydratase activity"/>
    <property type="evidence" value="ECO:0007669"/>
    <property type="project" value="TreeGrafter"/>
</dbReference>
<dbReference type="InterPro" id="IPR050136">
    <property type="entry name" value="FA_oxidation_alpha_subunit"/>
</dbReference>
<feature type="domain" description="3-hydroxyacyl-CoA dehydrogenase C-terminal" evidence="2">
    <location>
        <begin position="163"/>
        <end position="245"/>
    </location>
</feature>
<evidence type="ECO:0000313" key="4">
    <source>
        <dbReference type="Proteomes" id="UP000887574"/>
    </source>
</evidence>
<dbReference type="GO" id="GO:0016509">
    <property type="term" value="F:long-chain (3S)-3-hydroxyacyl-CoA dehydrogenase (NAD+) activity"/>
    <property type="evidence" value="ECO:0007669"/>
    <property type="project" value="TreeGrafter"/>
</dbReference>
<dbReference type="Pfam" id="PF00725">
    <property type="entry name" value="3HCDH"/>
    <property type="match status" value="2"/>
</dbReference>
<organism evidence="4 5">
    <name type="scientific">Ditylenchus dipsaci</name>
    <dbReference type="NCBI Taxonomy" id="166011"/>
    <lineage>
        <taxon>Eukaryota</taxon>
        <taxon>Metazoa</taxon>
        <taxon>Ecdysozoa</taxon>
        <taxon>Nematoda</taxon>
        <taxon>Chromadorea</taxon>
        <taxon>Rhabditida</taxon>
        <taxon>Tylenchina</taxon>
        <taxon>Tylenchomorpha</taxon>
        <taxon>Sphaerularioidea</taxon>
        <taxon>Anguinidae</taxon>
        <taxon>Anguininae</taxon>
        <taxon>Ditylenchus</taxon>
    </lineage>
</organism>
<accession>A0A915CVR5</accession>
<name>A0A915CVR5_9BILA</name>